<feature type="domain" description="Thioredoxin" evidence="2">
    <location>
        <begin position="53"/>
        <end position="165"/>
    </location>
</feature>
<evidence type="ECO:0000259" key="2">
    <source>
        <dbReference type="PROSITE" id="PS51352"/>
    </source>
</evidence>
<accession>A0A0A1U919</accession>
<evidence type="ECO:0000313" key="3">
    <source>
        <dbReference type="EMBL" id="ELP91374.1"/>
    </source>
</evidence>
<gene>
    <name evidence="3" type="ORF">EIN_154410</name>
</gene>
<dbReference type="GO" id="GO:0006457">
    <property type="term" value="P:protein folding"/>
    <property type="evidence" value="ECO:0007669"/>
    <property type="project" value="TreeGrafter"/>
</dbReference>
<dbReference type="Proteomes" id="UP000014680">
    <property type="component" value="Unassembled WGS sequence"/>
</dbReference>
<dbReference type="KEGG" id="eiv:EIN_154410"/>
<keyword evidence="3" id="KW-0413">Isomerase</keyword>
<dbReference type="PANTHER" id="PTHR45672:SF11">
    <property type="entry name" value="PROTEIN DISULFIDE-ISOMERASE C17H9.14C"/>
    <property type="match status" value="1"/>
</dbReference>
<keyword evidence="4" id="KW-1185">Reference proteome</keyword>
<dbReference type="InterPro" id="IPR017937">
    <property type="entry name" value="Thioredoxin_CS"/>
</dbReference>
<dbReference type="PROSITE" id="PS00194">
    <property type="entry name" value="THIOREDOXIN_1"/>
    <property type="match status" value="1"/>
</dbReference>
<reference evidence="3 4" key="1">
    <citation type="submission" date="2012-10" db="EMBL/GenBank/DDBJ databases">
        <authorList>
            <person name="Zafar N."/>
            <person name="Inman J."/>
            <person name="Hall N."/>
            <person name="Lorenzi H."/>
            <person name="Caler E."/>
        </authorList>
    </citation>
    <scope>NUCLEOTIDE SEQUENCE [LARGE SCALE GENOMIC DNA]</scope>
    <source>
        <strain evidence="3 4">IP1</strain>
    </source>
</reference>
<dbReference type="VEuPathDB" id="AmoebaDB:EIN_154410"/>
<dbReference type="GO" id="GO:0005783">
    <property type="term" value="C:endoplasmic reticulum"/>
    <property type="evidence" value="ECO:0007669"/>
    <property type="project" value="TreeGrafter"/>
</dbReference>
<dbReference type="RefSeq" id="XP_004258145.1">
    <property type="nucleotide sequence ID" value="XM_004258097.1"/>
</dbReference>
<dbReference type="InterPro" id="IPR051063">
    <property type="entry name" value="PDI"/>
</dbReference>
<dbReference type="SUPFAM" id="SSF52833">
    <property type="entry name" value="Thioredoxin-like"/>
    <property type="match status" value="1"/>
</dbReference>
<dbReference type="PANTHER" id="PTHR45672">
    <property type="entry name" value="PROTEIN DISULFIDE-ISOMERASE C17H9.14C-RELATED"/>
    <property type="match status" value="1"/>
</dbReference>
<dbReference type="InterPro" id="IPR036249">
    <property type="entry name" value="Thioredoxin-like_sf"/>
</dbReference>
<dbReference type="OrthoDB" id="10264505at2759"/>
<dbReference type="Gene3D" id="3.40.30.10">
    <property type="entry name" value="Glutaredoxin"/>
    <property type="match status" value="1"/>
</dbReference>
<dbReference type="Pfam" id="PF00085">
    <property type="entry name" value="Thioredoxin"/>
    <property type="match status" value="1"/>
</dbReference>
<evidence type="ECO:0000256" key="1">
    <source>
        <dbReference type="ARBA" id="ARBA00006347"/>
    </source>
</evidence>
<dbReference type="EMBL" id="KB206474">
    <property type="protein sequence ID" value="ELP91374.1"/>
    <property type="molecule type" value="Genomic_DNA"/>
</dbReference>
<organism evidence="3 4">
    <name type="scientific">Entamoeba invadens IP1</name>
    <dbReference type="NCBI Taxonomy" id="370355"/>
    <lineage>
        <taxon>Eukaryota</taxon>
        <taxon>Amoebozoa</taxon>
        <taxon>Evosea</taxon>
        <taxon>Archamoebae</taxon>
        <taxon>Mastigamoebida</taxon>
        <taxon>Entamoebidae</taxon>
        <taxon>Entamoeba</taxon>
    </lineage>
</organism>
<dbReference type="AlphaFoldDB" id="A0A0A1U919"/>
<dbReference type="OMA" id="CHESEVR"/>
<evidence type="ECO:0000313" key="4">
    <source>
        <dbReference type="Proteomes" id="UP000014680"/>
    </source>
</evidence>
<dbReference type="GeneID" id="14890383"/>
<dbReference type="InterPro" id="IPR013766">
    <property type="entry name" value="Thioredoxin_domain"/>
</dbReference>
<dbReference type="GO" id="GO:0003756">
    <property type="term" value="F:protein disulfide isomerase activity"/>
    <property type="evidence" value="ECO:0007669"/>
    <property type="project" value="TreeGrafter"/>
</dbReference>
<proteinExistence type="inferred from homology"/>
<sequence>MSYDLNNNKTNNWIRVTNWENSRKMTKMINIIYSSMNFQKQMRALIVLVLITITLGDKRGLVSLTKENHESFLKDNKFVIVKFFSPYCPHCRNFAPAYKEFSVKTTEVEYVVAELDCSQYRDICGFYKITGYPTVNFYKSGTFVARFDKQRTSENLIEFAKSHAI</sequence>
<protein>
    <submittedName>
        <fullName evidence="3">Protein disulfide isomerase, putative</fullName>
    </submittedName>
</protein>
<dbReference type="CDD" id="cd02961">
    <property type="entry name" value="PDI_a_family"/>
    <property type="match status" value="1"/>
</dbReference>
<name>A0A0A1U919_ENTIV</name>
<comment type="similarity">
    <text evidence="1">Belongs to the protein disulfide isomerase family.</text>
</comment>
<dbReference type="PROSITE" id="PS51352">
    <property type="entry name" value="THIOREDOXIN_2"/>
    <property type="match status" value="1"/>
</dbReference>